<accession>A0A9P3GCG1</accession>
<dbReference type="Pfam" id="PF01753">
    <property type="entry name" value="zf-MYND"/>
    <property type="match status" value="1"/>
</dbReference>
<keyword evidence="3" id="KW-0862">Zinc</keyword>
<dbReference type="Proteomes" id="UP000703269">
    <property type="component" value="Unassembled WGS sequence"/>
</dbReference>
<evidence type="ECO:0000313" key="6">
    <source>
        <dbReference type="EMBL" id="GJE93202.1"/>
    </source>
</evidence>
<dbReference type="Gene3D" id="6.10.140.2220">
    <property type="match status" value="1"/>
</dbReference>
<evidence type="ECO:0000256" key="4">
    <source>
        <dbReference type="PROSITE-ProRule" id="PRU00134"/>
    </source>
</evidence>
<evidence type="ECO:0000313" key="7">
    <source>
        <dbReference type="Proteomes" id="UP000703269"/>
    </source>
</evidence>
<dbReference type="AlphaFoldDB" id="A0A9P3GCG1"/>
<sequence length="190" mass="21801">MFEGSLRDNSNYPGLFPEPRLHTVLALAGMFLPDALDAGNNRFVDEVRGVLQLCCDLLRRHTTKRIVAPTSGMREFLRRVSRARWQAVADALRARGAHRSTQWRPLHQTWTILGRVLDVEAHGTAPVDAEEIRKAFPPLLRCNWHECMCSVHEPLHKLQVCRGCSYVAYCNDRCQRRDWTDGGHRENCAR</sequence>
<reference evidence="6 7" key="1">
    <citation type="submission" date="2021-08" db="EMBL/GenBank/DDBJ databases">
        <title>Draft Genome Sequence of Phanerochaete sordida strain YK-624.</title>
        <authorList>
            <person name="Mori T."/>
            <person name="Dohra H."/>
            <person name="Suzuki T."/>
            <person name="Kawagishi H."/>
            <person name="Hirai H."/>
        </authorList>
    </citation>
    <scope>NUCLEOTIDE SEQUENCE [LARGE SCALE GENOMIC DNA]</scope>
    <source>
        <strain evidence="6 7">YK-624</strain>
    </source>
</reference>
<gene>
    <name evidence="6" type="ORF">PsYK624_093610</name>
</gene>
<evidence type="ECO:0000256" key="1">
    <source>
        <dbReference type="ARBA" id="ARBA00022723"/>
    </source>
</evidence>
<evidence type="ECO:0000259" key="5">
    <source>
        <dbReference type="PROSITE" id="PS50865"/>
    </source>
</evidence>
<keyword evidence="7" id="KW-1185">Reference proteome</keyword>
<dbReference type="PROSITE" id="PS50865">
    <property type="entry name" value="ZF_MYND_2"/>
    <property type="match status" value="1"/>
</dbReference>
<protein>
    <submittedName>
        <fullName evidence="6">Zinc finger MYND domain-containing protein</fullName>
    </submittedName>
</protein>
<feature type="domain" description="MYND-type" evidence="5">
    <location>
        <begin position="147"/>
        <end position="188"/>
    </location>
</feature>
<organism evidence="6 7">
    <name type="scientific">Phanerochaete sordida</name>
    <dbReference type="NCBI Taxonomy" id="48140"/>
    <lineage>
        <taxon>Eukaryota</taxon>
        <taxon>Fungi</taxon>
        <taxon>Dikarya</taxon>
        <taxon>Basidiomycota</taxon>
        <taxon>Agaricomycotina</taxon>
        <taxon>Agaricomycetes</taxon>
        <taxon>Polyporales</taxon>
        <taxon>Phanerochaetaceae</taxon>
        <taxon>Phanerochaete</taxon>
    </lineage>
</organism>
<keyword evidence="2 4" id="KW-0863">Zinc-finger</keyword>
<dbReference type="SUPFAM" id="SSF144232">
    <property type="entry name" value="HIT/MYND zinc finger-like"/>
    <property type="match status" value="1"/>
</dbReference>
<dbReference type="GO" id="GO:0008270">
    <property type="term" value="F:zinc ion binding"/>
    <property type="evidence" value="ECO:0007669"/>
    <property type="project" value="UniProtKB-KW"/>
</dbReference>
<dbReference type="OrthoDB" id="432970at2759"/>
<proteinExistence type="predicted"/>
<name>A0A9P3GCG1_9APHY</name>
<comment type="caution">
    <text evidence="6">The sequence shown here is derived from an EMBL/GenBank/DDBJ whole genome shotgun (WGS) entry which is preliminary data.</text>
</comment>
<evidence type="ECO:0000256" key="2">
    <source>
        <dbReference type="ARBA" id="ARBA00022771"/>
    </source>
</evidence>
<dbReference type="InterPro" id="IPR002893">
    <property type="entry name" value="Znf_MYND"/>
</dbReference>
<keyword evidence="1" id="KW-0479">Metal-binding</keyword>
<dbReference type="EMBL" id="BPQB01000031">
    <property type="protein sequence ID" value="GJE93202.1"/>
    <property type="molecule type" value="Genomic_DNA"/>
</dbReference>
<evidence type="ECO:0000256" key="3">
    <source>
        <dbReference type="ARBA" id="ARBA00022833"/>
    </source>
</evidence>